<evidence type="ECO:0000313" key="15">
    <source>
        <dbReference type="Proteomes" id="UP000295129"/>
    </source>
</evidence>
<dbReference type="GO" id="GO:0102262">
    <property type="term" value="F:tRNA-dihydrouridine16 synthase activity"/>
    <property type="evidence" value="ECO:0007669"/>
    <property type="project" value="RHEA"/>
</dbReference>
<gene>
    <name evidence="9" type="primary">dusC</name>
    <name evidence="14" type="ORF">C7389_102171</name>
</gene>
<feature type="active site" description="Proton donor" evidence="9 11">
    <location>
        <position position="98"/>
    </location>
</feature>
<organism evidence="14 15">
    <name type="scientific">Azoarcus indigens</name>
    <dbReference type="NCBI Taxonomy" id="29545"/>
    <lineage>
        <taxon>Bacteria</taxon>
        <taxon>Pseudomonadati</taxon>
        <taxon>Pseudomonadota</taxon>
        <taxon>Betaproteobacteria</taxon>
        <taxon>Rhodocyclales</taxon>
        <taxon>Zoogloeaceae</taxon>
        <taxon>Azoarcus</taxon>
    </lineage>
</organism>
<evidence type="ECO:0000256" key="4">
    <source>
        <dbReference type="ARBA" id="ARBA00022643"/>
    </source>
</evidence>
<dbReference type="SUPFAM" id="SSF51395">
    <property type="entry name" value="FMN-linked oxidoreductases"/>
    <property type="match status" value="1"/>
</dbReference>
<keyword evidence="7 9" id="KW-0694">RNA-binding</keyword>
<evidence type="ECO:0000256" key="9">
    <source>
        <dbReference type="HAMAP-Rule" id="MF_02043"/>
    </source>
</evidence>
<dbReference type="PANTHER" id="PTHR11082:SF26">
    <property type="entry name" value="TRNA-DIHYDROURIDINE(16) SYNTHASE"/>
    <property type="match status" value="1"/>
</dbReference>
<dbReference type="PIRSF" id="PIRSF006621">
    <property type="entry name" value="Dus"/>
    <property type="match status" value="1"/>
</dbReference>
<dbReference type="EC" id="1.3.1.-" evidence="9"/>
<dbReference type="GO" id="GO:0000049">
    <property type="term" value="F:tRNA binding"/>
    <property type="evidence" value="ECO:0007669"/>
    <property type="project" value="UniProtKB-UniRule"/>
</dbReference>
<keyword evidence="8 9" id="KW-0560">Oxidoreductase</keyword>
<feature type="binding site" evidence="9 12">
    <location>
        <position position="68"/>
    </location>
    <ligand>
        <name>FMN</name>
        <dbReference type="ChEBI" id="CHEBI:58210"/>
    </ligand>
</feature>
<dbReference type="GO" id="GO:0010181">
    <property type="term" value="F:FMN binding"/>
    <property type="evidence" value="ECO:0007669"/>
    <property type="project" value="UniProtKB-UniRule"/>
</dbReference>
<feature type="site" description="Interacts with tRNA; defines subfamily-specific binding signature" evidence="9">
    <location>
        <position position="302"/>
    </location>
</feature>
<feature type="site" description="Interacts with tRNA" evidence="9">
    <location>
        <position position="176"/>
    </location>
</feature>
<dbReference type="Pfam" id="PF01207">
    <property type="entry name" value="Dus"/>
    <property type="match status" value="1"/>
</dbReference>
<feature type="binding site" evidence="9 12">
    <location>
        <begin position="223"/>
        <end position="224"/>
    </location>
    <ligand>
        <name>FMN</name>
        <dbReference type="ChEBI" id="CHEBI:58210"/>
    </ligand>
</feature>
<dbReference type="InterPro" id="IPR018517">
    <property type="entry name" value="tRNA_hU_synthase_CS"/>
</dbReference>
<dbReference type="HAMAP" id="MF_02043">
    <property type="entry name" value="DusC_subfam"/>
    <property type="match status" value="1"/>
</dbReference>
<evidence type="ECO:0000256" key="8">
    <source>
        <dbReference type="ARBA" id="ARBA00023002"/>
    </source>
</evidence>
<keyword evidence="2 9" id="KW-0820">tRNA-binding</keyword>
<comment type="cofactor">
    <cofactor evidence="1 9 10 12">
        <name>FMN</name>
        <dbReference type="ChEBI" id="CHEBI:58210"/>
    </cofactor>
</comment>
<comment type="caution">
    <text evidence="14">The sequence shown here is derived from an EMBL/GenBank/DDBJ whole genome shotgun (WGS) entry which is preliminary data.</text>
</comment>
<dbReference type="PROSITE" id="PS01136">
    <property type="entry name" value="UPF0034"/>
    <property type="match status" value="1"/>
</dbReference>
<evidence type="ECO:0000256" key="7">
    <source>
        <dbReference type="ARBA" id="ARBA00022884"/>
    </source>
</evidence>
<keyword evidence="6 9" id="KW-0521">NADP</keyword>
<evidence type="ECO:0000256" key="3">
    <source>
        <dbReference type="ARBA" id="ARBA00022630"/>
    </source>
</evidence>
<proteinExistence type="inferred from homology"/>
<name>A0A4R6EDH2_9RHOO</name>
<reference evidence="14 15" key="1">
    <citation type="submission" date="2019-03" db="EMBL/GenBank/DDBJ databases">
        <title>Genomic Encyclopedia of Type Strains, Phase IV (KMG-IV): sequencing the most valuable type-strain genomes for metagenomic binning, comparative biology and taxonomic classification.</title>
        <authorList>
            <person name="Goeker M."/>
        </authorList>
    </citation>
    <scope>NUCLEOTIDE SEQUENCE [LARGE SCALE GENOMIC DNA]</scope>
    <source>
        <strain evidence="14 15">DSM 12121</strain>
    </source>
</reference>
<feature type="site" description="Interacts with tRNA; defines subfamily-specific binding signature" evidence="9">
    <location>
        <position position="35"/>
    </location>
</feature>
<keyword evidence="5 9" id="KW-0819">tRNA processing</keyword>
<feature type="site" description="Interacts with tRNA; defines subfamily-specific binding signature" evidence="9">
    <location>
        <position position="281"/>
    </location>
</feature>
<evidence type="ECO:0000313" key="14">
    <source>
        <dbReference type="EMBL" id="TDN56235.1"/>
    </source>
</evidence>
<comment type="function">
    <text evidence="9">Catalyzes the synthesis of 5,6-dihydrouridine (D), a modified base found in the D-loop of most tRNAs, via the reduction of the C5-C6 double bond in target uridines. Specifically modifies U16 in tRNAs.</text>
</comment>
<dbReference type="InterPro" id="IPR035587">
    <property type="entry name" value="DUS-like_FMN-bd"/>
</dbReference>
<dbReference type="InterPro" id="IPR001269">
    <property type="entry name" value="DUS_fam"/>
</dbReference>
<dbReference type="Gene3D" id="1.20.225.30">
    <property type="entry name" value="Dihydrouridine synthase, C-terminal recognition domain"/>
    <property type="match status" value="1"/>
</dbReference>
<accession>A0A4R6EDH2</accession>
<dbReference type="PANTHER" id="PTHR11082">
    <property type="entry name" value="TRNA-DIHYDROURIDINE SYNTHASE"/>
    <property type="match status" value="1"/>
</dbReference>
<dbReference type="CDD" id="cd02801">
    <property type="entry name" value="DUS_like_FMN"/>
    <property type="match status" value="1"/>
</dbReference>
<comment type="catalytic activity">
    <reaction evidence="9">
        <text>5,6-dihydrouridine(16) in tRNA + NAD(+) = uridine(16) in tRNA + NADH + H(+)</text>
        <dbReference type="Rhea" id="RHEA:53380"/>
        <dbReference type="Rhea" id="RHEA-COMP:13543"/>
        <dbReference type="Rhea" id="RHEA-COMP:13544"/>
        <dbReference type="ChEBI" id="CHEBI:15378"/>
        <dbReference type="ChEBI" id="CHEBI:57540"/>
        <dbReference type="ChEBI" id="CHEBI:57945"/>
        <dbReference type="ChEBI" id="CHEBI:65315"/>
        <dbReference type="ChEBI" id="CHEBI:74443"/>
    </reaction>
</comment>
<dbReference type="GO" id="GO:0050660">
    <property type="term" value="F:flavin adenine dinucleotide binding"/>
    <property type="evidence" value="ECO:0007669"/>
    <property type="project" value="InterPro"/>
</dbReference>
<evidence type="ECO:0000256" key="2">
    <source>
        <dbReference type="ARBA" id="ARBA00022555"/>
    </source>
</evidence>
<keyword evidence="3 9" id="KW-0285">Flavoprotein</keyword>
<keyword evidence="12" id="KW-0547">Nucleotide-binding</keyword>
<feature type="binding site" evidence="12">
    <location>
        <position position="168"/>
    </location>
    <ligand>
        <name>FMN</name>
        <dbReference type="ChEBI" id="CHEBI:58210"/>
    </ligand>
</feature>
<dbReference type="InterPro" id="IPR032886">
    <property type="entry name" value="DusC"/>
</dbReference>
<evidence type="ECO:0000256" key="10">
    <source>
        <dbReference type="PIRNR" id="PIRNR006621"/>
    </source>
</evidence>
<dbReference type="EMBL" id="SNVV01000002">
    <property type="protein sequence ID" value="TDN56235.1"/>
    <property type="molecule type" value="Genomic_DNA"/>
</dbReference>
<evidence type="ECO:0000256" key="6">
    <source>
        <dbReference type="ARBA" id="ARBA00022857"/>
    </source>
</evidence>
<evidence type="ECO:0000256" key="1">
    <source>
        <dbReference type="ARBA" id="ARBA00001917"/>
    </source>
</evidence>
<evidence type="ECO:0000256" key="11">
    <source>
        <dbReference type="PIRSR" id="PIRSR006621-1"/>
    </source>
</evidence>
<evidence type="ECO:0000256" key="5">
    <source>
        <dbReference type="ARBA" id="ARBA00022694"/>
    </source>
</evidence>
<protein>
    <recommendedName>
        <fullName evidence="9">tRNA-dihydrouridine(16) synthase</fullName>
        <ecNumber evidence="9">1.3.1.-</ecNumber>
    </recommendedName>
    <alternativeName>
        <fullName evidence="9">U16-specific dihydrouridine synthase</fullName>
        <shortName evidence="9">U16-specific Dus</shortName>
    </alternativeName>
    <alternativeName>
        <fullName evidence="9">tRNA-dihydrouridine synthase C</fullName>
    </alternativeName>
</protein>
<dbReference type="Proteomes" id="UP000295129">
    <property type="component" value="Unassembled WGS sequence"/>
</dbReference>
<dbReference type="AlphaFoldDB" id="A0A4R6EDH2"/>
<keyword evidence="15" id="KW-1185">Reference proteome</keyword>
<evidence type="ECO:0000256" key="12">
    <source>
        <dbReference type="PIRSR" id="PIRSR006621-2"/>
    </source>
</evidence>
<dbReference type="InterPro" id="IPR013785">
    <property type="entry name" value="Aldolase_TIM"/>
</dbReference>
<sequence>MRLLLAPMEGLLDEVLRGVLTRVPAYDCAVTEFVRVSGSLLPDRFFRRIAPELDAGSRTAAGTPVRVQLLGSDPDYLAINALRLSRLGPAAIDLNFGCPAPTVNRHRGGAVLLDEPELLYRIACSVRQALPPELALTAKMRLGVNDTGKALDCARALADGGVAELVVHARTKADGYRPPAHWEWIGRIADVVAVPVCANGEVWTVADWARCRAVSGVEDVMLGRGAVADPFLAARIRRGEQDEPDPAVRAKEWAQLLGLLVEFHQRVSAKLEGRHAAGRLKQWLNFLRRTYPQAEALYQTLRPLKTMAEIDPMLREHGLALPPQLAAA</sequence>
<dbReference type="Gene3D" id="3.20.20.70">
    <property type="entry name" value="Aldolase class I"/>
    <property type="match status" value="1"/>
</dbReference>
<feature type="site" description="Interacts with tRNA" evidence="9">
    <location>
        <position position="95"/>
    </location>
</feature>
<comment type="similarity">
    <text evidence="10">Belongs to the dus family.</text>
</comment>
<comment type="caution">
    <text evidence="9">Lacks conserved residue(s) required for the propagation of feature annotation.</text>
</comment>
<dbReference type="InterPro" id="IPR042270">
    <property type="entry name" value="DusC_C"/>
</dbReference>
<comment type="catalytic activity">
    <reaction evidence="9">
        <text>5,6-dihydrouridine(16) in tRNA + NADP(+) = uridine(16) in tRNA + NADPH + H(+)</text>
        <dbReference type="Rhea" id="RHEA:53376"/>
        <dbReference type="Rhea" id="RHEA-COMP:13543"/>
        <dbReference type="Rhea" id="RHEA-COMP:13544"/>
        <dbReference type="ChEBI" id="CHEBI:15378"/>
        <dbReference type="ChEBI" id="CHEBI:57783"/>
        <dbReference type="ChEBI" id="CHEBI:58349"/>
        <dbReference type="ChEBI" id="CHEBI:65315"/>
        <dbReference type="ChEBI" id="CHEBI:74443"/>
    </reaction>
</comment>
<feature type="site" description="Interacts with tRNA; defines subfamily-specific binding signature" evidence="9">
    <location>
        <position position="279"/>
    </location>
</feature>
<evidence type="ECO:0000259" key="13">
    <source>
        <dbReference type="Pfam" id="PF01207"/>
    </source>
</evidence>
<keyword evidence="4 9" id="KW-0288">FMN</keyword>
<feature type="binding site" evidence="9">
    <location>
        <begin position="199"/>
        <end position="201"/>
    </location>
    <ligand>
        <name>FMN</name>
        <dbReference type="ChEBI" id="CHEBI:58210"/>
    </ligand>
</feature>
<comment type="similarity">
    <text evidence="9">Belongs to the Dus family. DusC subfamily.</text>
</comment>
<feature type="binding site" evidence="9 12">
    <location>
        <position position="139"/>
    </location>
    <ligand>
        <name>FMN</name>
        <dbReference type="ChEBI" id="CHEBI:58210"/>
    </ligand>
</feature>
<feature type="domain" description="DUS-like FMN-binding" evidence="13">
    <location>
        <begin position="4"/>
        <end position="286"/>
    </location>
</feature>
<dbReference type="RefSeq" id="WP_246034615.1">
    <property type="nucleotide sequence ID" value="NZ_SNVV01000002.1"/>
</dbReference>